<accession>A0A9W6SPD8</accession>
<evidence type="ECO:0000313" key="3">
    <source>
        <dbReference type="Proteomes" id="UP001165079"/>
    </source>
</evidence>
<evidence type="ECO:0000313" key="2">
    <source>
        <dbReference type="EMBL" id="GLZ78296.1"/>
    </source>
</evidence>
<dbReference type="InterPro" id="IPR050708">
    <property type="entry name" value="T6SS_VgrG/RHS"/>
</dbReference>
<dbReference type="EMBL" id="BSTX01000002">
    <property type="protein sequence ID" value="GLZ78296.1"/>
    <property type="molecule type" value="Genomic_DNA"/>
</dbReference>
<protein>
    <recommendedName>
        <fullName evidence="4">RHS repeat-associated protein</fullName>
    </recommendedName>
</protein>
<evidence type="ECO:0008006" key="4">
    <source>
        <dbReference type="Google" id="ProtNLM"/>
    </source>
</evidence>
<dbReference type="PANTHER" id="PTHR32305">
    <property type="match status" value="1"/>
</dbReference>
<gene>
    <name evidence="2" type="ORF">Afil01_31030</name>
</gene>
<proteinExistence type="predicted"/>
<dbReference type="NCBIfam" id="TIGR01643">
    <property type="entry name" value="YD_repeat_2x"/>
    <property type="match status" value="3"/>
</dbReference>
<feature type="region of interest" description="Disordered" evidence="1">
    <location>
        <begin position="39"/>
        <end position="89"/>
    </location>
</feature>
<feature type="compositionally biased region" description="Low complexity" evidence="1">
    <location>
        <begin position="70"/>
        <end position="81"/>
    </location>
</feature>
<dbReference type="Proteomes" id="UP001165079">
    <property type="component" value="Unassembled WGS sequence"/>
</dbReference>
<keyword evidence="3" id="KW-1185">Reference proteome</keyword>
<dbReference type="InterPro" id="IPR031325">
    <property type="entry name" value="RHS_repeat"/>
</dbReference>
<dbReference type="InterPro" id="IPR022385">
    <property type="entry name" value="Rhs_assc_core"/>
</dbReference>
<reference evidence="2" key="1">
    <citation type="submission" date="2023-03" db="EMBL/GenBank/DDBJ databases">
        <title>Actinorhabdospora filicis NBRC 111898.</title>
        <authorList>
            <person name="Ichikawa N."/>
            <person name="Sato H."/>
            <person name="Tonouchi N."/>
        </authorList>
    </citation>
    <scope>NUCLEOTIDE SEQUENCE</scope>
    <source>
        <strain evidence="2">NBRC 111898</strain>
    </source>
</reference>
<name>A0A9W6SPD8_9ACTN</name>
<evidence type="ECO:0000256" key="1">
    <source>
        <dbReference type="SAM" id="MobiDB-lite"/>
    </source>
</evidence>
<dbReference type="PANTHER" id="PTHR32305:SF17">
    <property type="entry name" value="TRNA NUCLEASE WAPA"/>
    <property type="match status" value="1"/>
</dbReference>
<comment type="caution">
    <text evidence="2">The sequence shown here is derived from an EMBL/GenBank/DDBJ whole genome shotgun (WGS) entry which is preliminary data.</text>
</comment>
<dbReference type="Gene3D" id="2.180.10.10">
    <property type="entry name" value="RHS repeat-associated core"/>
    <property type="match status" value="2"/>
</dbReference>
<dbReference type="InterPro" id="IPR006530">
    <property type="entry name" value="YD"/>
</dbReference>
<organism evidence="2 3">
    <name type="scientific">Actinorhabdospora filicis</name>
    <dbReference type="NCBI Taxonomy" id="1785913"/>
    <lineage>
        <taxon>Bacteria</taxon>
        <taxon>Bacillati</taxon>
        <taxon>Actinomycetota</taxon>
        <taxon>Actinomycetes</taxon>
        <taxon>Micromonosporales</taxon>
        <taxon>Micromonosporaceae</taxon>
        <taxon>Actinorhabdospora</taxon>
    </lineage>
</organism>
<sequence>MRVRALIAPKISLPVMSLLLIVGLLPYVGSALGDLFEPKPGNEQESVPGEDAPVGETGPDELAGSRRTEAGPAAWPAGGKATVDLPSDGSRVRAGDLPIYLRAKDGAASTATIELRDHGTTQSLGVTGLLMDVQSQRDVEVTVDYRAFSGAVGGDWSRRLAVVRLTGCPVSAVVGCTSEVLPSENNANSRALSTTLAAAAAPQTLAVTAETSGDSGTFAASSLKPSDSWRAGTATGDFGWTYNVDLPPSINGPTPGIKLSYSSAAADGQTASTNNQPSWVGSGFDYSTGYIERTYKGCVDDTEGSNNSTKTGDLCWSGDEIVTLRLGGSAAQLIKDGKTWRPRTEDGSRIEQLTNKDWANGDNDGEYWRVTTPNGTQYYFGRNQLPGWTTGAAVTNSTWTVPVFGNHTGEQCHADAFSSSWCDQGWRWNLDYVVDVHGNTMSLWYDKEIDRYGRNNDANAVSTYDRGGYVTRIDYGTRSTTSYGTAPTQVFFDVADRCLEGKACDPTKKENWANWPDTPWDLNCKTAPCAGKTSPAFFTTKRLAKITSKVNLTTGTQVVNTYALRHAYIEPGDGTRAGLWLEGITRTGYLNGSTITVPEVTFKGVQLNNRVDGVDNAPPMNWPRLRRIGLETGGEIVVDYSDRDCTPATLPAKAETNNKRCYPIYWTRPGQVNAKVDWFHKYVVNAVYSSDPYGNATSQMVTRYEYLGDPAWRRAEENGLTPKDKLTYSDWRGYERVRTIIGQNGDEMKSEVLYMRGMDGDILPGGSTRSVQVTDSQGKKVTDSNWFAGMSREETIYNTDDGSVVSSTISDPWASAPTATRKIGDTTVTARYISTDGSWIRTMLDGGRAPRVTGKTMKFNDRGQPYQIHDLGDLAVAGDDKCTTTTYIENTSAWIRDLPQEVTTTALPCGTNPAKRDDVISVERSLYDGLAYGATPTKGLITEGQLASDWSAASGATFKTKAKTQYDTHGRVTKSWDVLNRPTTTVYTPTSGGPVTKIVTINAANHPTTTVTDGVFGLPVTVTDANSKTTQYAYDGLGRLIKGWTPGRAKTDTPDVEHDYILKAGTAPAVGTKKLLWNGKAATAYTIYDGLGRERQTQSPSPAGGRVLTDVFYNTAGKVVLRYGAYYNSDKPSTTPFTATDGTLVPNQHATGYDGAGRLTADIFQPFGKEAWRASTIYHGDSEDSVPPAGGSAITTIKDALGRATEIRYYDGSSLTASYIATRYGYDSQNRIRSVTDAAGNQWKYTYDFRGRMEMTEDPDKGKSVMTYDDAGRLLTTTDDRGTTLATTWDALDRKTSVRLGSATGTELAKWVYDTVAKGQLTSSTSFHDGAAYVKAVQKYDNAYRPLQSSVTIPTAEGNLAGTYTTYQSYFADGTPQTTTLPAMGGLPEELLQYVYDDYGLPKQLVSDQTTGGHYVTDTRYDALSAVTQFTLAEDAQGSKRLYRNFTYEPGTNRLASSSTSRSTGTPNVLSEIKYTYDATGNVLSIGDTPAENSAADDVQCFKYDGYRRLKTAWTSNAKTCGDSATKEDVGGTAPYWQSWTFDSVGNRLSETDHLNGSETIYSREGADKTRAHAVATAKTTMASGSSKTDVYGYDEIGNTISRASAQGQQKLTWNPEGRLDTLTVAAKTTSFVYDADGARLVRTDPDGSKKLFLGDTDLTSSKGASVVTGNRYYSWNGQTVAVRASNGKLTWQVSDHHGTASLSVDAATLSFTYRRTTPYGEDRGASAANWPDARGFLGGEQDSSGLTHIGAREYDPNLGSFISVDPLIDPADPQQLHGYLYANGNPVTLSDPTGLSPNGVGGIVVGKVQGVFVRYNGDGPKPPPGAPTGNGWDWFLGVSGKTTYTEGGITTVIWYSEWWWCNADSSVCAGQVQEDGTAAVITFTTTDKVSRFVAPTPYGPYAPGKEPSTPKPQPGCYSDGNGGSFVVNDDGSTVQNAPPEAAQPPPTCGFWDFKCGWNDPTAWWRGNKAWVSGGVAVIGAGTCLFTAGVGCAAVGWAGLLTAAADKGMDALDNYNYYGYSAAGAFASWGLSMSIDVGLMAIPGARMLPGELAKAGYKNAAHTFSVANEFVPLAAQLSTASGVNRFAARNIFDATMLSGGISDTPLNTALAPQNWWRPN</sequence>
<dbReference type="Pfam" id="PF05593">
    <property type="entry name" value="RHS_repeat"/>
    <property type="match status" value="2"/>
</dbReference>
<dbReference type="NCBIfam" id="TIGR03696">
    <property type="entry name" value="Rhs_assc_core"/>
    <property type="match status" value="1"/>
</dbReference>